<evidence type="ECO:0000259" key="11">
    <source>
        <dbReference type="PROSITE" id="PS50110"/>
    </source>
</evidence>
<dbReference type="InterPro" id="IPR013656">
    <property type="entry name" value="PAS_4"/>
</dbReference>
<evidence type="ECO:0000256" key="6">
    <source>
        <dbReference type="ARBA" id="ARBA00023012"/>
    </source>
</evidence>
<comment type="catalytic activity">
    <reaction evidence="1">
        <text>ATP + protein L-histidine = ADP + protein N-phospho-L-histidine.</text>
        <dbReference type="EC" id="2.7.13.3"/>
    </reaction>
</comment>
<dbReference type="InterPro" id="IPR003661">
    <property type="entry name" value="HisK_dim/P_dom"/>
</dbReference>
<feature type="modified residue" description="4-aspartylphosphate" evidence="7">
    <location>
        <position position="832"/>
    </location>
</feature>
<protein>
    <recommendedName>
        <fullName evidence="2">histidine kinase</fullName>
        <ecNumber evidence="2">2.7.13.3</ecNumber>
    </recommendedName>
</protein>
<dbReference type="RefSeq" id="WP_169362611.1">
    <property type="nucleotide sequence ID" value="NZ_JAAVJL010000001.1"/>
</dbReference>
<dbReference type="Pfam" id="PF08448">
    <property type="entry name" value="PAS_4"/>
    <property type="match status" value="1"/>
</dbReference>
<dbReference type="SMART" id="SM00388">
    <property type="entry name" value="HisKA"/>
    <property type="match status" value="1"/>
</dbReference>
<dbReference type="InterPro" id="IPR036097">
    <property type="entry name" value="HisK_dim/P_sf"/>
</dbReference>
<keyword evidence="9" id="KW-0472">Membrane</keyword>
<reference evidence="12 13" key="1">
    <citation type="submission" date="2020-03" db="EMBL/GenBank/DDBJ databases">
        <title>Draft Genome Sequence of 2-Methylisoborneol Producing Pseudanabaena yagii Strain GIHE-NHR1 Isolated from North Han River in South Korea.</title>
        <authorList>
            <person name="Jeong J."/>
        </authorList>
    </citation>
    <scope>NUCLEOTIDE SEQUENCE [LARGE SCALE GENOMIC DNA]</scope>
    <source>
        <strain evidence="12 13">GIHE-NHR1</strain>
    </source>
</reference>
<dbReference type="Gene3D" id="1.10.287.130">
    <property type="match status" value="1"/>
</dbReference>
<feature type="domain" description="Response regulatory" evidence="11">
    <location>
        <begin position="783"/>
        <end position="899"/>
    </location>
</feature>
<dbReference type="SMART" id="SM00448">
    <property type="entry name" value="REC"/>
    <property type="match status" value="1"/>
</dbReference>
<keyword evidence="13" id="KW-1185">Reference proteome</keyword>
<evidence type="ECO:0000256" key="4">
    <source>
        <dbReference type="ARBA" id="ARBA00022679"/>
    </source>
</evidence>
<dbReference type="PRINTS" id="PR00344">
    <property type="entry name" value="BCTRLSENSOR"/>
</dbReference>
<dbReference type="InterPro" id="IPR005467">
    <property type="entry name" value="His_kinase_dom"/>
</dbReference>
<comment type="caution">
    <text evidence="12">The sequence shown here is derived from an EMBL/GenBank/DDBJ whole genome shotgun (WGS) entry which is preliminary data.</text>
</comment>
<evidence type="ECO:0000256" key="9">
    <source>
        <dbReference type="SAM" id="Phobius"/>
    </source>
</evidence>
<evidence type="ECO:0000256" key="1">
    <source>
        <dbReference type="ARBA" id="ARBA00000085"/>
    </source>
</evidence>
<keyword evidence="9" id="KW-0812">Transmembrane</keyword>
<keyword evidence="3 7" id="KW-0597">Phosphoprotein</keyword>
<dbReference type="Gene3D" id="3.30.450.20">
    <property type="entry name" value="PAS domain"/>
    <property type="match status" value="2"/>
</dbReference>
<evidence type="ECO:0000256" key="3">
    <source>
        <dbReference type="ARBA" id="ARBA00022553"/>
    </source>
</evidence>
<keyword evidence="5" id="KW-0418">Kinase</keyword>
<dbReference type="SMART" id="SM00387">
    <property type="entry name" value="HATPase_c"/>
    <property type="match status" value="1"/>
</dbReference>
<keyword evidence="9" id="KW-1133">Transmembrane helix</keyword>
<feature type="transmembrane region" description="Helical" evidence="9">
    <location>
        <begin position="12"/>
        <end position="32"/>
    </location>
</feature>
<proteinExistence type="predicted"/>
<evidence type="ECO:0000259" key="10">
    <source>
        <dbReference type="PROSITE" id="PS50109"/>
    </source>
</evidence>
<dbReference type="Gene3D" id="3.30.565.10">
    <property type="entry name" value="Histidine kinase-like ATPase, C-terminal domain"/>
    <property type="match status" value="1"/>
</dbReference>
<dbReference type="InterPro" id="IPR036890">
    <property type="entry name" value="HATPase_C_sf"/>
</dbReference>
<dbReference type="CDD" id="cd00082">
    <property type="entry name" value="HisKA"/>
    <property type="match status" value="1"/>
</dbReference>
<dbReference type="InterPro" id="IPR004358">
    <property type="entry name" value="Sig_transdc_His_kin-like_C"/>
</dbReference>
<dbReference type="PROSITE" id="PS50110">
    <property type="entry name" value="RESPONSE_REGULATORY"/>
    <property type="match status" value="1"/>
</dbReference>
<dbReference type="Pfam" id="PF02518">
    <property type="entry name" value="HATPase_c"/>
    <property type="match status" value="1"/>
</dbReference>
<evidence type="ECO:0000256" key="8">
    <source>
        <dbReference type="SAM" id="Coils"/>
    </source>
</evidence>
<dbReference type="PROSITE" id="PS50109">
    <property type="entry name" value="HIS_KIN"/>
    <property type="match status" value="1"/>
</dbReference>
<dbReference type="Pfam" id="PF00072">
    <property type="entry name" value="Response_reg"/>
    <property type="match status" value="1"/>
</dbReference>
<dbReference type="EC" id="2.7.13.3" evidence="2"/>
<dbReference type="PANTHER" id="PTHR43047">
    <property type="entry name" value="TWO-COMPONENT HISTIDINE PROTEIN KINASE"/>
    <property type="match status" value="1"/>
</dbReference>
<dbReference type="SUPFAM" id="SSF55874">
    <property type="entry name" value="ATPase domain of HSP90 chaperone/DNA topoisomerase II/histidine kinase"/>
    <property type="match status" value="1"/>
</dbReference>
<accession>A0ABX1LNA0</accession>
<feature type="domain" description="Histidine kinase" evidence="10">
    <location>
        <begin position="525"/>
        <end position="751"/>
    </location>
</feature>
<evidence type="ECO:0000313" key="12">
    <source>
        <dbReference type="EMBL" id="NMF57605.1"/>
    </source>
</evidence>
<dbReference type="CDD" id="cd16922">
    <property type="entry name" value="HATPase_EvgS-ArcB-TorS-like"/>
    <property type="match status" value="1"/>
</dbReference>
<dbReference type="PANTHER" id="PTHR43047:SF63">
    <property type="entry name" value="HISTIDINE KINASE"/>
    <property type="match status" value="1"/>
</dbReference>
<evidence type="ECO:0000256" key="5">
    <source>
        <dbReference type="ARBA" id="ARBA00022777"/>
    </source>
</evidence>
<evidence type="ECO:0000313" key="13">
    <source>
        <dbReference type="Proteomes" id="UP000738376"/>
    </source>
</evidence>
<keyword evidence="6" id="KW-0902">Two-component regulatory system</keyword>
<keyword evidence="8" id="KW-0175">Coiled coil</keyword>
<keyword evidence="4" id="KW-0808">Transferase</keyword>
<dbReference type="Pfam" id="PF00512">
    <property type="entry name" value="HisKA"/>
    <property type="match status" value="1"/>
</dbReference>
<name>A0ABX1LNA0_9CYAN</name>
<gene>
    <name evidence="12" type="ORF">HC246_06140</name>
</gene>
<dbReference type="EMBL" id="JAAVJL010000001">
    <property type="protein sequence ID" value="NMF57605.1"/>
    <property type="molecule type" value="Genomic_DNA"/>
</dbReference>
<evidence type="ECO:0000256" key="2">
    <source>
        <dbReference type="ARBA" id="ARBA00012438"/>
    </source>
</evidence>
<organism evidence="12 13">
    <name type="scientific">Pseudanabaena yagii GIHE-NHR1</name>
    <dbReference type="NCBI Taxonomy" id="2722753"/>
    <lineage>
        <taxon>Bacteria</taxon>
        <taxon>Bacillati</taxon>
        <taxon>Cyanobacteriota</taxon>
        <taxon>Cyanophyceae</taxon>
        <taxon>Pseudanabaenales</taxon>
        <taxon>Pseudanabaenaceae</taxon>
        <taxon>Pseudanabaena</taxon>
        <taxon>Pseudanabaena yagii</taxon>
    </lineage>
</organism>
<dbReference type="SUPFAM" id="SSF55785">
    <property type="entry name" value="PYP-like sensor domain (PAS domain)"/>
    <property type="match status" value="2"/>
</dbReference>
<dbReference type="InterPro" id="IPR001789">
    <property type="entry name" value="Sig_transdc_resp-reg_receiver"/>
</dbReference>
<dbReference type="SUPFAM" id="SSF47384">
    <property type="entry name" value="Homodimeric domain of signal transducing histidine kinase"/>
    <property type="match status" value="1"/>
</dbReference>
<dbReference type="Proteomes" id="UP000738376">
    <property type="component" value="Unassembled WGS sequence"/>
</dbReference>
<dbReference type="SUPFAM" id="SSF52172">
    <property type="entry name" value="CheY-like"/>
    <property type="match status" value="1"/>
</dbReference>
<dbReference type="InterPro" id="IPR035965">
    <property type="entry name" value="PAS-like_dom_sf"/>
</dbReference>
<dbReference type="InterPro" id="IPR003594">
    <property type="entry name" value="HATPase_dom"/>
</dbReference>
<feature type="coiled-coil region" evidence="8">
    <location>
        <begin position="480"/>
        <end position="525"/>
    </location>
</feature>
<evidence type="ECO:0000256" key="7">
    <source>
        <dbReference type="PROSITE-ProRule" id="PRU00169"/>
    </source>
</evidence>
<dbReference type="Gene3D" id="3.40.50.2300">
    <property type="match status" value="1"/>
</dbReference>
<dbReference type="InterPro" id="IPR011006">
    <property type="entry name" value="CheY-like_superfamily"/>
</dbReference>
<sequence>MYISKKIVYGYTIALSMTFLGSTTGFVIGNYYHQEALQRNQTISQERRFLDALKISILDNRPAKQLSQHFQRPEELHDESKKLLEHIQKVLTILETHNASGKPSTIVGLQPLLEENEVFVRQLKQDTQKVITKLEPLAASPQTLRVAELQLEKIFENANFVKFMDLSDRLDPYMQLLEQREIEVDLALSQAKVLRIQIVMVSLILSVMIAALFTKYISNAIAIEQAANYQKLQDQLVQREEAEAALQKSEAHSRAVLSALPDLIFRVDQDGIYRDFFTVPRDFALVAAETNLTGLSMASVLPEELAERQWYHLRQALATGDLQVYEQQLQISDRLQYEEVRVIKSGEDEVLFMIRNISDRKQMEASLRESELTNRIIVETMPDLLIKMDVEGRYLQISGGKNVHVKEPCQSPDITELFSILPPDKAEQRLDYAKKAIATGSLQIYEQIFDFDGTPLYEEVRIAPLNDREVLIIIRDITDRKLAEQQLQQLNQALEAKVVERTAALQRTNEELIRATRLKDEFLANMSHELRTPLNAILGMTEGLLEQVYGVANERQTRALKTIERSSSHLLELINEILDLAKIESGQIELDCTSFSIKSLCQSSLVFVRQQAMKKNIQLETRFLHNLPNLIADERRIRQVLINLLNNAVKFTPERGVITLTVKPAPDQDLAAEHKLQISISDTGIGISPENIQKLFQPFVQIDSALNRRYEGTGLGLVLVKRIVELHGGSVSLTSKLGVGSCFTIELPYSVDFRNPHIKVEKAIPQIEATTISDIKCRAHSPIVLLAEDNEANVHSIANYLEADGYQVLIAKDGLEAIAITQTQHPDLILMDIQMPSMDGIEATKQIRRDPTLVNIPIIAMTALAMTGDREKCLDAGANEYLTKPVRLKMLSQKIQAFLDI</sequence>